<keyword evidence="1" id="KW-0472">Membrane</keyword>
<dbReference type="AlphaFoldDB" id="A0A0G1KER5"/>
<proteinExistence type="predicted"/>
<feature type="transmembrane region" description="Helical" evidence="1">
    <location>
        <begin position="52"/>
        <end position="71"/>
    </location>
</feature>
<accession>A0A0G1KER5</accession>
<protein>
    <submittedName>
        <fullName evidence="2">Uncharacterized protein</fullName>
    </submittedName>
</protein>
<evidence type="ECO:0000313" key="2">
    <source>
        <dbReference type="EMBL" id="KKT82201.1"/>
    </source>
</evidence>
<organism evidence="2 3">
    <name type="scientific">Candidatus Yanofskybacteria bacterium GW2011_GWA2_44_9</name>
    <dbReference type="NCBI Taxonomy" id="1619025"/>
    <lineage>
        <taxon>Bacteria</taxon>
        <taxon>Candidatus Yanofskyibacteriota</taxon>
    </lineage>
</organism>
<name>A0A0G1KER5_9BACT</name>
<evidence type="ECO:0000256" key="1">
    <source>
        <dbReference type="SAM" id="Phobius"/>
    </source>
</evidence>
<sequence length="109" mass="12397">MHYFGLTLFPWFEGKLYVQYQDTIIALVAVILAYFLVVVARDPIKNLDMLKAIIVSAFIASIFSILIIWKIDFLSLGAPAKKLQTITEGILGLIFVSALIWLYPKKYLN</sequence>
<dbReference type="EMBL" id="LCJR01000010">
    <property type="protein sequence ID" value="KKT82201.1"/>
    <property type="molecule type" value="Genomic_DNA"/>
</dbReference>
<reference evidence="2 3" key="1">
    <citation type="journal article" date="2015" name="Nature">
        <title>rRNA introns, odd ribosomes, and small enigmatic genomes across a large radiation of phyla.</title>
        <authorList>
            <person name="Brown C.T."/>
            <person name="Hug L.A."/>
            <person name="Thomas B.C."/>
            <person name="Sharon I."/>
            <person name="Castelle C.J."/>
            <person name="Singh A."/>
            <person name="Wilkins M.J."/>
            <person name="Williams K.H."/>
            <person name="Banfield J.F."/>
        </authorList>
    </citation>
    <scope>NUCLEOTIDE SEQUENCE [LARGE SCALE GENOMIC DNA]</scope>
</reference>
<keyword evidence="1" id="KW-1133">Transmembrane helix</keyword>
<feature type="transmembrane region" description="Helical" evidence="1">
    <location>
        <begin position="20"/>
        <end position="40"/>
    </location>
</feature>
<feature type="transmembrane region" description="Helical" evidence="1">
    <location>
        <begin position="83"/>
        <end position="103"/>
    </location>
</feature>
<comment type="caution">
    <text evidence="2">The sequence shown here is derived from an EMBL/GenBank/DDBJ whole genome shotgun (WGS) entry which is preliminary data.</text>
</comment>
<gene>
    <name evidence="2" type="ORF">UW79_C0010G0038</name>
</gene>
<keyword evidence="1" id="KW-0812">Transmembrane</keyword>
<evidence type="ECO:0000313" key="3">
    <source>
        <dbReference type="Proteomes" id="UP000034032"/>
    </source>
</evidence>
<dbReference type="Proteomes" id="UP000034032">
    <property type="component" value="Unassembled WGS sequence"/>
</dbReference>